<dbReference type="SMART" id="SM00982">
    <property type="entry name" value="TRCF"/>
    <property type="match status" value="1"/>
</dbReference>
<dbReference type="InterPro" id="IPR014001">
    <property type="entry name" value="Helicase_ATP-bd"/>
</dbReference>
<dbReference type="InterPro" id="IPR036101">
    <property type="entry name" value="CarD-like/TRCF_RID_sf"/>
</dbReference>
<dbReference type="GO" id="GO:0016787">
    <property type="term" value="F:hydrolase activity"/>
    <property type="evidence" value="ECO:0007669"/>
    <property type="project" value="UniProtKB-KW"/>
</dbReference>
<comment type="subcellular location">
    <subcellularLocation>
        <location evidence="9">Cytoplasm</location>
    </subcellularLocation>
</comment>
<keyword evidence="4 9" id="KW-0378">Hydrolase</keyword>
<dbReference type="GO" id="GO:0005524">
    <property type="term" value="F:ATP binding"/>
    <property type="evidence" value="ECO:0007669"/>
    <property type="project" value="UniProtKB-UniRule"/>
</dbReference>
<gene>
    <name evidence="9" type="primary">mfd</name>
    <name evidence="12" type="ORF">AOC36_11600</name>
</gene>
<evidence type="ECO:0000256" key="5">
    <source>
        <dbReference type="ARBA" id="ARBA00022806"/>
    </source>
</evidence>
<keyword evidence="1 9" id="KW-0963">Cytoplasm</keyword>
<evidence type="ECO:0000259" key="11">
    <source>
        <dbReference type="PROSITE" id="PS51194"/>
    </source>
</evidence>
<name>A0A0X8H275_9FIRM</name>
<dbReference type="Gene3D" id="2.40.10.170">
    <property type="match status" value="1"/>
</dbReference>
<dbReference type="SMART" id="SM00487">
    <property type="entry name" value="DEXDc"/>
    <property type="match status" value="1"/>
</dbReference>
<dbReference type="KEGG" id="erl:AOC36_11600"/>
<keyword evidence="6 9" id="KW-0067">ATP-binding</keyword>
<dbReference type="RefSeq" id="WP_067634506.1">
    <property type="nucleotide sequence ID" value="NZ_CP013213.1"/>
</dbReference>
<dbReference type="Gene3D" id="3.40.50.11180">
    <property type="match status" value="1"/>
</dbReference>
<dbReference type="Gene3D" id="3.90.1150.50">
    <property type="entry name" value="Transcription-repair-coupling factor, D7 domain"/>
    <property type="match status" value="1"/>
</dbReference>
<evidence type="ECO:0000256" key="3">
    <source>
        <dbReference type="ARBA" id="ARBA00022763"/>
    </source>
</evidence>
<evidence type="ECO:0000256" key="8">
    <source>
        <dbReference type="ARBA" id="ARBA00023204"/>
    </source>
</evidence>
<dbReference type="PANTHER" id="PTHR47964">
    <property type="entry name" value="ATP-DEPENDENT DNA HELICASE HOMOLOG RECG, CHLOROPLASTIC"/>
    <property type="match status" value="1"/>
</dbReference>
<dbReference type="InterPro" id="IPR047112">
    <property type="entry name" value="RecG/Mfd"/>
</dbReference>
<evidence type="ECO:0000313" key="12">
    <source>
        <dbReference type="EMBL" id="AMC94594.1"/>
    </source>
</evidence>
<comment type="function">
    <text evidence="9">Couples transcription and DNA repair by recognizing RNA polymerase (RNAP) stalled at DNA lesions. Mediates ATP-dependent release of RNAP and its truncated transcript from the DNA, and recruitment of nucleotide excision repair machinery to the damaged site.</text>
</comment>
<dbReference type="InterPro" id="IPR011545">
    <property type="entry name" value="DEAD/DEAH_box_helicase_dom"/>
</dbReference>
<dbReference type="InterPro" id="IPR037235">
    <property type="entry name" value="TRCF-like_C_D7"/>
</dbReference>
<dbReference type="PROSITE" id="PS51194">
    <property type="entry name" value="HELICASE_CTER"/>
    <property type="match status" value="1"/>
</dbReference>
<dbReference type="SMART" id="SM00490">
    <property type="entry name" value="HELICc"/>
    <property type="match status" value="1"/>
</dbReference>
<evidence type="ECO:0000313" key="13">
    <source>
        <dbReference type="Proteomes" id="UP000063781"/>
    </source>
</evidence>
<proteinExistence type="inferred from homology"/>
<sequence>MNWLRHYLENHQTVLDFLSKKKEASHLDLIQEAMLYVGSWVQTQQPIFVVKENQQQAQALIEMIKEIDASINGVLFMHEDSLRIEALAHSEEARLARVSALYSIITDDYDICVTHTAAIMRKMSPKQVLLDSLLNLKIGSEISLKTLQERLIQLGYTKVKYVDKPFTFAIRGGVCDVFSGQYDNPIRIELFDIEVDSLRFFDVETQTSIQTLQEATIIFASEILIDDSILDHVISHLYTISDTVNDELKNEIQTQISFLIARQYEPSMYPLLASWQSYETIMNLAPNMCVFSTLEGMQHFAKTLMEDVVEFIQERHGLNLLPLEYDVYSELKESWYENSYRIHDYQSHNELNVPWHRAEVVATNLIDMVDWMHKESEHRTFLISLPEKERKQFISILVERTGTFDLYDEVIQPGIFITEDSMDIGLEFDDLNLSYYTIRELYQYHQKRYRYDSKFTKAEALNSVLDLDELDYVVHRQYGIGRYMGIATKEIDGIHKDFMKIRYQGGDELFVPIEQFHLVRKYFSSNAISVRLSKLGSNAWRKNQERIQQNVEEVAKRLVDLYTTRMKAEGFAYSKDSKYQEDFENAFMYDLTVDQKEAIEEIKIDMETPKPMDRLLCGDVGFGKTEVSIRAAFKAVSDHKQVAFLCPTTILSQQHYRTFKDRFKEFPVVIEVLNRFVSDKKARDILKRVHSGDVDILIGTHRILSKDVKFKDLGFLIIDEEQRFGVEHKERIKELKVSVDVLSLSATPIPRTLQMSLVGLRSLSQLNTPPSNRLPVMTYVIEKDEKTLFDIMRKELNREGQVFYLFNDTQHLYAIANTIRDELDTSVGVVHGQMDRNEIEDVMIRFVEKEISVLVCTTIIETGIDIPNANTIIVDNAHKFGLSQLYQIKGRVGRSDRLAYAYFVVPSKKSLTEVASKRLQAIKEFTQLGSGYKIAMRDLTIRGAGELLGDNQSGFIDTVGIDLYIEMLREAIDKEKGIERKPQEETVSLHLDGYLPEHFANDDSEKLEIYQELSMVTDFDKLNAFKHRMEDRYGSLPHAVEMLLEKKRLEIFLSDPRVKSFKEYVNRVELTYSEEFSERIDGMHLFEIISNRSLDIKIKYLNKSITIILPLDLDWSDELLYIMEHIKEKDNAS</sequence>
<feature type="domain" description="Helicase C-terminal" evidence="11">
    <location>
        <begin position="784"/>
        <end position="940"/>
    </location>
</feature>
<dbReference type="SUPFAM" id="SSF141259">
    <property type="entry name" value="CarD-like"/>
    <property type="match status" value="1"/>
</dbReference>
<dbReference type="Proteomes" id="UP000063781">
    <property type="component" value="Chromosome"/>
</dbReference>
<dbReference type="CDD" id="cd17991">
    <property type="entry name" value="DEXHc_TRCF"/>
    <property type="match status" value="1"/>
</dbReference>
<dbReference type="GO" id="GO:0003684">
    <property type="term" value="F:damaged DNA binding"/>
    <property type="evidence" value="ECO:0007669"/>
    <property type="project" value="InterPro"/>
</dbReference>
<dbReference type="EMBL" id="CP013213">
    <property type="protein sequence ID" value="AMC94594.1"/>
    <property type="molecule type" value="Genomic_DNA"/>
</dbReference>
<dbReference type="Pfam" id="PF03461">
    <property type="entry name" value="TRCF"/>
    <property type="match status" value="1"/>
</dbReference>
<keyword evidence="5" id="KW-0347">Helicase</keyword>
<dbReference type="OrthoDB" id="9804325at2"/>
<keyword evidence="7 9" id="KW-0238">DNA-binding</keyword>
<dbReference type="GO" id="GO:0000716">
    <property type="term" value="P:transcription-coupled nucleotide-excision repair, DNA damage recognition"/>
    <property type="evidence" value="ECO:0007669"/>
    <property type="project" value="UniProtKB-UniRule"/>
</dbReference>
<reference evidence="12 13" key="1">
    <citation type="submission" date="2015-10" db="EMBL/GenBank/DDBJ databases">
        <title>Erysipelothrix larvae sp. LV19 isolated from the larval gut of the rhinoceros beetle, Trypoxylus dichotomus.</title>
        <authorList>
            <person name="Lim S."/>
            <person name="Kim B.-C."/>
        </authorList>
    </citation>
    <scope>NUCLEOTIDE SEQUENCE [LARGE SCALE GENOMIC DNA]</scope>
    <source>
        <strain evidence="12 13">LV19</strain>
    </source>
</reference>
<keyword evidence="2 9" id="KW-0547">Nucleotide-binding</keyword>
<keyword evidence="3 9" id="KW-0227">DNA damage</keyword>
<evidence type="ECO:0000256" key="7">
    <source>
        <dbReference type="ARBA" id="ARBA00023125"/>
    </source>
</evidence>
<dbReference type="PROSITE" id="PS51192">
    <property type="entry name" value="HELICASE_ATP_BIND_1"/>
    <property type="match status" value="1"/>
</dbReference>
<dbReference type="AlphaFoldDB" id="A0A0X8H275"/>
<dbReference type="EC" id="3.6.4.-" evidence="9"/>
<evidence type="ECO:0000256" key="2">
    <source>
        <dbReference type="ARBA" id="ARBA00022741"/>
    </source>
</evidence>
<dbReference type="InterPro" id="IPR004576">
    <property type="entry name" value="Mfd"/>
</dbReference>
<keyword evidence="13" id="KW-1185">Reference proteome</keyword>
<dbReference type="SUPFAM" id="SSF143517">
    <property type="entry name" value="TRCF domain-like"/>
    <property type="match status" value="1"/>
</dbReference>
<organism evidence="12 13">
    <name type="scientific">Erysipelothrix larvae</name>
    <dbReference type="NCBI Taxonomy" id="1514105"/>
    <lineage>
        <taxon>Bacteria</taxon>
        <taxon>Bacillati</taxon>
        <taxon>Bacillota</taxon>
        <taxon>Erysipelotrichia</taxon>
        <taxon>Erysipelotrichales</taxon>
        <taxon>Erysipelotrichaceae</taxon>
        <taxon>Erysipelothrix</taxon>
    </lineage>
</organism>
<dbReference type="InterPro" id="IPR027417">
    <property type="entry name" value="P-loop_NTPase"/>
</dbReference>
<dbReference type="GO" id="GO:0006355">
    <property type="term" value="P:regulation of DNA-templated transcription"/>
    <property type="evidence" value="ECO:0007669"/>
    <property type="project" value="UniProtKB-UniRule"/>
</dbReference>
<dbReference type="Gene3D" id="3.30.2060.10">
    <property type="entry name" value="Penicillin-binding protein 1b domain"/>
    <property type="match status" value="1"/>
</dbReference>
<dbReference type="InterPro" id="IPR005118">
    <property type="entry name" value="TRCF_C"/>
</dbReference>
<evidence type="ECO:0000256" key="6">
    <source>
        <dbReference type="ARBA" id="ARBA00022840"/>
    </source>
</evidence>
<protein>
    <recommendedName>
        <fullName evidence="9">Transcription-repair-coupling factor</fullName>
        <shortName evidence="9">TRCF</shortName>
        <ecNumber evidence="9">3.6.4.-</ecNumber>
    </recommendedName>
</protein>
<comment type="similarity">
    <text evidence="9">In the C-terminal section; belongs to the helicase family. RecG subfamily.</text>
</comment>
<dbReference type="HAMAP" id="MF_00969">
    <property type="entry name" value="TRCF"/>
    <property type="match status" value="1"/>
</dbReference>
<dbReference type="SMART" id="SM01058">
    <property type="entry name" value="CarD_TRCF"/>
    <property type="match status" value="1"/>
</dbReference>
<evidence type="ECO:0000256" key="4">
    <source>
        <dbReference type="ARBA" id="ARBA00022801"/>
    </source>
</evidence>
<dbReference type="STRING" id="1514105.AOC36_11600"/>
<dbReference type="NCBIfam" id="TIGR00580">
    <property type="entry name" value="mfd"/>
    <property type="match status" value="1"/>
</dbReference>
<dbReference type="Pfam" id="PF02559">
    <property type="entry name" value="CarD_TRCF_RID"/>
    <property type="match status" value="1"/>
</dbReference>
<dbReference type="PANTHER" id="PTHR47964:SF1">
    <property type="entry name" value="ATP-DEPENDENT DNA HELICASE HOMOLOG RECG, CHLOROPLASTIC"/>
    <property type="match status" value="1"/>
</dbReference>
<dbReference type="Gene3D" id="3.40.50.300">
    <property type="entry name" value="P-loop containing nucleotide triphosphate hydrolases"/>
    <property type="match status" value="2"/>
</dbReference>
<evidence type="ECO:0000256" key="1">
    <source>
        <dbReference type="ARBA" id="ARBA00022490"/>
    </source>
</evidence>
<dbReference type="Pfam" id="PF00270">
    <property type="entry name" value="DEAD"/>
    <property type="match status" value="1"/>
</dbReference>
<dbReference type="Pfam" id="PF00271">
    <property type="entry name" value="Helicase_C"/>
    <property type="match status" value="1"/>
</dbReference>
<dbReference type="SUPFAM" id="SSF52540">
    <property type="entry name" value="P-loop containing nucleoside triphosphate hydrolases"/>
    <property type="match status" value="3"/>
</dbReference>
<accession>A0A0X8H275</accession>
<dbReference type="InterPro" id="IPR001650">
    <property type="entry name" value="Helicase_C-like"/>
</dbReference>
<dbReference type="GO" id="GO:0005737">
    <property type="term" value="C:cytoplasm"/>
    <property type="evidence" value="ECO:0007669"/>
    <property type="project" value="UniProtKB-SubCell"/>
</dbReference>
<dbReference type="GO" id="GO:0003678">
    <property type="term" value="F:DNA helicase activity"/>
    <property type="evidence" value="ECO:0007669"/>
    <property type="project" value="TreeGrafter"/>
</dbReference>
<dbReference type="InterPro" id="IPR003711">
    <property type="entry name" value="CarD-like/TRCF_RID"/>
</dbReference>
<dbReference type="Pfam" id="PF17757">
    <property type="entry name" value="UvrB_inter"/>
    <property type="match status" value="1"/>
</dbReference>
<keyword evidence="8 9" id="KW-0234">DNA repair</keyword>
<dbReference type="InterPro" id="IPR041471">
    <property type="entry name" value="UvrB_inter"/>
</dbReference>
<feature type="domain" description="Helicase ATP-binding" evidence="10">
    <location>
        <begin position="605"/>
        <end position="766"/>
    </location>
</feature>
<evidence type="ECO:0000256" key="9">
    <source>
        <dbReference type="HAMAP-Rule" id="MF_00969"/>
    </source>
</evidence>
<comment type="similarity">
    <text evidence="9">In the N-terminal section; belongs to the UvrB family.</text>
</comment>
<evidence type="ECO:0000259" key="10">
    <source>
        <dbReference type="PROSITE" id="PS51192"/>
    </source>
</evidence>